<sequence>MKINYQKTSVSSLHINVESVRMNGLTKLISLGLCHEK</sequence>
<dbReference type="AlphaFoldDB" id="A0A0A9AEF4"/>
<accession>A0A0A9AEF4</accession>
<evidence type="ECO:0000313" key="1">
    <source>
        <dbReference type="EMBL" id="JAD50019.1"/>
    </source>
</evidence>
<reference evidence="1" key="2">
    <citation type="journal article" date="2015" name="Data Brief">
        <title>Shoot transcriptome of the giant reed, Arundo donax.</title>
        <authorList>
            <person name="Barrero R.A."/>
            <person name="Guerrero F.D."/>
            <person name="Moolhuijzen P."/>
            <person name="Goolsby J.A."/>
            <person name="Tidwell J."/>
            <person name="Bellgard S.E."/>
            <person name="Bellgard M.I."/>
        </authorList>
    </citation>
    <scope>NUCLEOTIDE SEQUENCE</scope>
    <source>
        <tissue evidence="1">Shoot tissue taken approximately 20 cm above the soil surface</tissue>
    </source>
</reference>
<proteinExistence type="predicted"/>
<reference evidence="1" key="1">
    <citation type="submission" date="2014-09" db="EMBL/GenBank/DDBJ databases">
        <authorList>
            <person name="Magalhaes I.L.F."/>
            <person name="Oliveira U."/>
            <person name="Santos F.R."/>
            <person name="Vidigal T.H.D.A."/>
            <person name="Brescovit A.D."/>
            <person name="Santos A.J."/>
        </authorList>
    </citation>
    <scope>NUCLEOTIDE SEQUENCE</scope>
    <source>
        <tissue evidence="1">Shoot tissue taken approximately 20 cm above the soil surface</tissue>
    </source>
</reference>
<protein>
    <submittedName>
        <fullName evidence="1">Uncharacterized protein</fullName>
    </submittedName>
</protein>
<dbReference type="EMBL" id="GBRH01247876">
    <property type="protein sequence ID" value="JAD50019.1"/>
    <property type="molecule type" value="Transcribed_RNA"/>
</dbReference>
<organism evidence="1">
    <name type="scientific">Arundo donax</name>
    <name type="common">Giant reed</name>
    <name type="synonym">Donax arundinaceus</name>
    <dbReference type="NCBI Taxonomy" id="35708"/>
    <lineage>
        <taxon>Eukaryota</taxon>
        <taxon>Viridiplantae</taxon>
        <taxon>Streptophyta</taxon>
        <taxon>Embryophyta</taxon>
        <taxon>Tracheophyta</taxon>
        <taxon>Spermatophyta</taxon>
        <taxon>Magnoliopsida</taxon>
        <taxon>Liliopsida</taxon>
        <taxon>Poales</taxon>
        <taxon>Poaceae</taxon>
        <taxon>PACMAD clade</taxon>
        <taxon>Arundinoideae</taxon>
        <taxon>Arundineae</taxon>
        <taxon>Arundo</taxon>
    </lineage>
</organism>
<name>A0A0A9AEF4_ARUDO</name>